<name>A0A550C3Y0_9AGAR</name>
<dbReference type="AlphaFoldDB" id="A0A550C3Y0"/>
<reference evidence="2 3" key="1">
    <citation type="journal article" date="2019" name="New Phytol.">
        <title>Comparative genomics reveals unique wood-decay strategies and fruiting body development in the Schizophyllaceae.</title>
        <authorList>
            <person name="Almasi E."/>
            <person name="Sahu N."/>
            <person name="Krizsan K."/>
            <person name="Balint B."/>
            <person name="Kovacs G.M."/>
            <person name="Kiss B."/>
            <person name="Cseklye J."/>
            <person name="Drula E."/>
            <person name="Henrissat B."/>
            <person name="Nagy I."/>
            <person name="Chovatia M."/>
            <person name="Adam C."/>
            <person name="LaButti K."/>
            <person name="Lipzen A."/>
            <person name="Riley R."/>
            <person name="Grigoriev I.V."/>
            <person name="Nagy L.G."/>
        </authorList>
    </citation>
    <scope>NUCLEOTIDE SEQUENCE [LARGE SCALE GENOMIC DNA]</scope>
    <source>
        <strain evidence="2 3">NL-1724</strain>
    </source>
</reference>
<feature type="compositionally biased region" description="Basic and acidic residues" evidence="1">
    <location>
        <begin position="142"/>
        <end position="154"/>
    </location>
</feature>
<evidence type="ECO:0000313" key="2">
    <source>
        <dbReference type="EMBL" id="TRM59498.1"/>
    </source>
</evidence>
<sequence length="154" mass="17991">MVEGWHLDVPSPTEVHQCCHDRDEGVGPSKQQEESASMAWHASEGLDLGRQRRASSYDGHHGMWRIPWTLHFDFSFEFQGSTTTATFDSDNDKDDFRQATTTKFDNDDFRQRHDEEIRQRQRRANLTTATASEICPGMHQRPRAEECNPERRRR</sequence>
<dbReference type="Proteomes" id="UP000320762">
    <property type="component" value="Unassembled WGS sequence"/>
</dbReference>
<gene>
    <name evidence="2" type="ORF">BD626DRAFT_149638</name>
</gene>
<evidence type="ECO:0000256" key="1">
    <source>
        <dbReference type="SAM" id="MobiDB-lite"/>
    </source>
</evidence>
<feature type="region of interest" description="Disordered" evidence="1">
    <location>
        <begin position="123"/>
        <end position="154"/>
    </location>
</feature>
<proteinExistence type="predicted"/>
<comment type="caution">
    <text evidence="2">The sequence shown here is derived from an EMBL/GenBank/DDBJ whole genome shotgun (WGS) entry which is preliminary data.</text>
</comment>
<organism evidence="2 3">
    <name type="scientific">Schizophyllum amplum</name>
    <dbReference type="NCBI Taxonomy" id="97359"/>
    <lineage>
        <taxon>Eukaryota</taxon>
        <taxon>Fungi</taxon>
        <taxon>Dikarya</taxon>
        <taxon>Basidiomycota</taxon>
        <taxon>Agaricomycotina</taxon>
        <taxon>Agaricomycetes</taxon>
        <taxon>Agaricomycetidae</taxon>
        <taxon>Agaricales</taxon>
        <taxon>Schizophyllaceae</taxon>
        <taxon>Schizophyllum</taxon>
    </lineage>
</organism>
<evidence type="ECO:0000313" key="3">
    <source>
        <dbReference type="Proteomes" id="UP000320762"/>
    </source>
</evidence>
<keyword evidence="3" id="KW-1185">Reference proteome</keyword>
<protein>
    <submittedName>
        <fullName evidence="2">Uncharacterized protein</fullName>
    </submittedName>
</protein>
<accession>A0A550C3Y0</accession>
<dbReference type="EMBL" id="VDMD01000027">
    <property type="protein sequence ID" value="TRM59498.1"/>
    <property type="molecule type" value="Genomic_DNA"/>
</dbReference>